<dbReference type="RefSeq" id="WP_066397922.1">
    <property type="nucleotide sequence ID" value="NZ_CP015378.1"/>
</dbReference>
<evidence type="ECO:0000256" key="1">
    <source>
        <dbReference type="SAM" id="MobiDB-lite"/>
    </source>
</evidence>
<organism evidence="2 3">
    <name type="scientific">Fictibacillus phosphorivorans</name>
    <dbReference type="NCBI Taxonomy" id="1221500"/>
    <lineage>
        <taxon>Bacteria</taxon>
        <taxon>Bacillati</taxon>
        <taxon>Bacillota</taxon>
        <taxon>Bacilli</taxon>
        <taxon>Bacillales</taxon>
        <taxon>Fictibacillaceae</taxon>
        <taxon>Fictibacillus</taxon>
    </lineage>
</organism>
<evidence type="ECO:0000313" key="2">
    <source>
        <dbReference type="EMBL" id="ANC78562.1"/>
    </source>
</evidence>
<evidence type="ECO:0008006" key="4">
    <source>
        <dbReference type="Google" id="ProtNLM"/>
    </source>
</evidence>
<dbReference type="InterPro" id="IPR008557">
    <property type="entry name" value="PhoX"/>
</dbReference>
<dbReference type="PANTHER" id="PTHR35399">
    <property type="entry name" value="SLR8030 PROTEIN"/>
    <property type="match status" value="1"/>
</dbReference>
<dbReference type="KEGG" id="fpn:ABE65_017865"/>
<keyword evidence="3" id="KW-1185">Reference proteome</keyword>
<dbReference type="Proteomes" id="UP000076623">
    <property type="component" value="Chromosome"/>
</dbReference>
<accession>A0A160IRI1</accession>
<dbReference type="EMBL" id="CP015378">
    <property type="protein sequence ID" value="ANC78562.1"/>
    <property type="molecule type" value="Genomic_DNA"/>
</dbReference>
<protein>
    <recommendedName>
        <fullName evidence="4">DUF839 domain-containing protein</fullName>
    </recommendedName>
</protein>
<dbReference type="InterPro" id="IPR006311">
    <property type="entry name" value="TAT_signal"/>
</dbReference>
<dbReference type="Pfam" id="PF05787">
    <property type="entry name" value="PhoX"/>
    <property type="match status" value="1"/>
</dbReference>
<feature type="region of interest" description="Disordered" evidence="1">
    <location>
        <begin position="507"/>
        <end position="533"/>
    </location>
</feature>
<name>A0A160IRI1_9BACL</name>
<evidence type="ECO:0000313" key="3">
    <source>
        <dbReference type="Proteomes" id="UP000076623"/>
    </source>
</evidence>
<gene>
    <name evidence="2" type="ORF">ABE65_017865</name>
</gene>
<dbReference type="PROSITE" id="PS51318">
    <property type="entry name" value="TAT"/>
    <property type="match status" value="1"/>
</dbReference>
<proteinExistence type="predicted"/>
<dbReference type="STRING" id="1221500.ABE65_017865"/>
<dbReference type="PANTHER" id="PTHR35399:SF2">
    <property type="entry name" value="DUF839 DOMAIN-CONTAINING PROTEIN"/>
    <property type="match status" value="1"/>
</dbReference>
<sequence>MEKKPLDRRTFLTYLGTGATALAAATTGLGALSETANAQSDSLMRMKPRKKGFKFHPIAPTDKDDLVLPKGYQYEVIASYGDVINKKGDTFGFNNDFTMYFPIDKSSEHGLLWVNHEYTNPLYVEGEKVNGKYTPAQIEKMLYNQGGSIIEVKVKNGKWMLDTNSAYARRVTGLTPFALTGPAKGTAAVNGATSAQGTFANCSGGRTPWNTVLSCEENYEDTSKAANLDQTHYGWVIEVDPFDPNFKVRKHTALGRFNHENASVGISNDGRVVVYMGDDKKDACVYKFVSKGKYAAAKGKDNSKLLEEGTLYAADLANGKWLPLTIEAVREKAAGKADLLEKFKTQGDVVVNAHDAAILLGATPTDRPEDVEISPLDGTVFIAHTNNDKHGNIHGHITRFFEKDEDHGAESFEFEIFAAGGRQSGFSAPDNLTFDSNANLWTVTDISSSKLNSGAWTSFGNNGMFMIPTIGRDKGEAFQFASAPKEAELTGPSFTPNEKTLFLSVQHPGEETEDKANPTSTWPQVRGGNTPRPSVVAITGFKF</sequence>
<reference evidence="2 3" key="1">
    <citation type="submission" date="2016-04" db="EMBL/GenBank/DDBJ databases">
        <title>Complete genome sequence of Fictibacillus phosphorivorans G25-29, a strain toxic to nematodes.</title>
        <authorList>
            <person name="Zheng Z."/>
        </authorList>
    </citation>
    <scope>NUCLEOTIDE SEQUENCE [LARGE SCALE GENOMIC DNA]</scope>
    <source>
        <strain evidence="2 3">G25-29</strain>
    </source>
</reference>
<dbReference type="AlphaFoldDB" id="A0A160IRI1"/>
<dbReference type="SUPFAM" id="SSF63829">
    <property type="entry name" value="Calcium-dependent phosphotriesterase"/>
    <property type="match status" value="1"/>
</dbReference>